<proteinExistence type="predicted"/>
<name>A0A8S2Z761_9BILA</name>
<dbReference type="EMBL" id="CAJOBC010129227">
    <property type="protein sequence ID" value="CAF4606695.1"/>
    <property type="molecule type" value="Genomic_DNA"/>
</dbReference>
<reference evidence="1" key="1">
    <citation type="submission" date="2021-02" db="EMBL/GenBank/DDBJ databases">
        <authorList>
            <person name="Nowell W R."/>
        </authorList>
    </citation>
    <scope>NUCLEOTIDE SEQUENCE</scope>
</reference>
<feature type="non-terminal residue" evidence="1">
    <location>
        <position position="52"/>
    </location>
</feature>
<dbReference type="Proteomes" id="UP000681722">
    <property type="component" value="Unassembled WGS sequence"/>
</dbReference>
<sequence length="52" mass="6087">SLFNVGLKQMFSRERRRCLSPHALVMRKREVYGHESAGRPLKVMKMDKAGRK</sequence>
<organism evidence="1 2">
    <name type="scientific">Didymodactylos carnosus</name>
    <dbReference type="NCBI Taxonomy" id="1234261"/>
    <lineage>
        <taxon>Eukaryota</taxon>
        <taxon>Metazoa</taxon>
        <taxon>Spiralia</taxon>
        <taxon>Gnathifera</taxon>
        <taxon>Rotifera</taxon>
        <taxon>Eurotatoria</taxon>
        <taxon>Bdelloidea</taxon>
        <taxon>Philodinida</taxon>
        <taxon>Philodinidae</taxon>
        <taxon>Didymodactylos</taxon>
    </lineage>
</organism>
<feature type="non-terminal residue" evidence="1">
    <location>
        <position position="1"/>
    </location>
</feature>
<dbReference type="AlphaFoldDB" id="A0A8S2Z761"/>
<accession>A0A8S2Z761</accession>
<protein>
    <submittedName>
        <fullName evidence="1">Uncharacterized protein</fullName>
    </submittedName>
</protein>
<gene>
    <name evidence="1" type="ORF">SRO942_LOCUS49060</name>
</gene>
<evidence type="ECO:0000313" key="1">
    <source>
        <dbReference type="EMBL" id="CAF4606695.1"/>
    </source>
</evidence>
<comment type="caution">
    <text evidence="1">The sequence shown here is derived from an EMBL/GenBank/DDBJ whole genome shotgun (WGS) entry which is preliminary data.</text>
</comment>
<evidence type="ECO:0000313" key="2">
    <source>
        <dbReference type="Proteomes" id="UP000681722"/>
    </source>
</evidence>